<feature type="domain" description="Pyruvate carboxyltransferase" evidence="1">
    <location>
        <begin position="1"/>
        <end position="87"/>
    </location>
</feature>
<organism evidence="2">
    <name type="scientific">marine sediment metagenome</name>
    <dbReference type="NCBI Taxonomy" id="412755"/>
    <lineage>
        <taxon>unclassified sequences</taxon>
        <taxon>metagenomes</taxon>
        <taxon>ecological metagenomes</taxon>
    </lineage>
</organism>
<feature type="non-terminal residue" evidence="2">
    <location>
        <position position="219"/>
    </location>
</feature>
<proteinExistence type="predicted"/>
<dbReference type="GO" id="GO:0003852">
    <property type="term" value="F:2-isopropylmalate synthase activity"/>
    <property type="evidence" value="ECO:0007669"/>
    <property type="project" value="TreeGrafter"/>
</dbReference>
<dbReference type="Pfam" id="PF00682">
    <property type="entry name" value="HMGL-like"/>
    <property type="match status" value="1"/>
</dbReference>
<dbReference type="PANTHER" id="PTHR10277">
    <property type="entry name" value="HOMOCITRATE SYNTHASE-RELATED"/>
    <property type="match status" value="1"/>
</dbReference>
<reference evidence="2" key="1">
    <citation type="journal article" date="2014" name="Front. Microbiol.">
        <title>High frequency of phylogenetically diverse reductive dehalogenase-homologous genes in deep subseafloor sedimentary metagenomes.</title>
        <authorList>
            <person name="Kawai M."/>
            <person name="Futagami T."/>
            <person name="Toyoda A."/>
            <person name="Takaki Y."/>
            <person name="Nishi S."/>
            <person name="Hori S."/>
            <person name="Arai W."/>
            <person name="Tsubouchi T."/>
            <person name="Morono Y."/>
            <person name="Uchiyama I."/>
            <person name="Ito T."/>
            <person name="Fujiyama A."/>
            <person name="Inagaki F."/>
            <person name="Takami H."/>
        </authorList>
    </citation>
    <scope>NUCLEOTIDE SEQUENCE</scope>
    <source>
        <strain evidence="2">Expedition CK06-06</strain>
    </source>
</reference>
<gene>
    <name evidence="2" type="ORF">S01H1_03273</name>
</gene>
<dbReference type="SUPFAM" id="SSF51569">
    <property type="entry name" value="Aldolase"/>
    <property type="match status" value="1"/>
</dbReference>
<sequence>PRSVPGIVYGLNHHAGIPSEWLEWHGHNDFHKALANSATAWLYGCAAVNATCLGIGERTGNTPIEALVIEYLGLRGDDQTVHPEVITEIARYFRQEIGYEIPLQQPLVGSRFNTTLAGVHADALAKDKRIYTIFDTESILGVPPDIRITDKSGRAGVAHWVNLNLELSGDAQIDKGHAGIVEIFQRISAQYEDGRVTIMSSEELLELVAEHVPELAEGR</sequence>
<dbReference type="PANTHER" id="PTHR10277:SF9">
    <property type="entry name" value="2-ISOPROPYLMALATE SYNTHASE 1, CHLOROPLASTIC-RELATED"/>
    <property type="match status" value="1"/>
</dbReference>
<dbReference type="AlphaFoldDB" id="X0TJ52"/>
<dbReference type="Gene3D" id="3.20.20.70">
    <property type="entry name" value="Aldolase class I"/>
    <property type="match status" value="1"/>
</dbReference>
<dbReference type="InterPro" id="IPR050073">
    <property type="entry name" value="2-IPM_HCS-like"/>
</dbReference>
<protein>
    <recommendedName>
        <fullName evidence="1">Pyruvate carboxyltransferase domain-containing protein</fullName>
    </recommendedName>
</protein>
<evidence type="ECO:0000313" key="2">
    <source>
        <dbReference type="EMBL" id="GAF76120.1"/>
    </source>
</evidence>
<dbReference type="PROSITE" id="PS50991">
    <property type="entry name" value="PYR_CT"/>
    <property type="match status" value="1"/>
</dbReference>
<dbReference type="InterPro" id="IPR013785">
    <property type="entry name" value="Aldolase_TIM"/>
</dbReference>
<name>X0TJ52_9ZZZZ</name>
<feature type="non-terminal residue" evidence="2">
    <location>
        <position position="1"/>
    </location>
</feature>
<accession>X0TJ52</accession>
<dbReference type="GO" id="GO:0009098">
    <property type="term" value="P:L-leucine biosynthetic process"/>
    <property type="evidence" value="ECO:0007669"/>
    <property type="project" value="TreeGrafter"/>
</dbReference>
<dbReference type="EMBL" id="BARS01001770">
    <property type="protein sequence ID" value="GAF76120.1"/>
    <property type="molecule type" value="Genomic_DNA"/>
</dbReference>
<evidence type="ECO:0000259" key="1">
    <source>
        <dbReference type="PROSITE" id="PS50991"/>
    </source>
</evidence>
<dbReference type="InterPro" id="IPR000891">
    <property type="entry name" value="PYR_CT"/>
</dbReference>
<comment type="caution">
    <text evidence="2">The sequence shown here is derived from an EMBL/GenBank/DDBJ whole genome shotgun (WGS) entry which is preliminary data.</text>
</comment>